<dbReference type="NCBIfam" id="TIGR01451">
    <property type="entry name" value="B_ant_repeat"/>
    <property type="match status" value="2"/>
</dbReference>
<organism evidence="4 5">
    <name type="scientific">Streptosporangium brasiliense</name>
    <dbReference type="NCBI Taxonomy" id="47480"/>
    <lineage>
        <taxon>Bacteria</taxon>
        <taxon>Bacillati</taxon>
        <taxon>Actinomycetota</taxon>
        <taxon>Actinomycetes</taxon>
        <taxon>Streptosporangiales</taxon>
        <taxon>Streptosporangiaceae</taxon>
        <taxon>Streptosporangium</taxon>
    </lineage>
</organism>
<protein>
    <submittedName>
        <fullName evidence="4">Repeat protein (TIGR01451 family)</fullName>
    </submittedName>
</protein>
<comment type="caution">
    <text evidence="4">The sequence shown here is derived from an EMBL/GenBank/DDBJ whole genome shotgun (WGS) entry which is preliminary data.</text>
</comment>
<dbReference type="InterPro" id="IPR051172">
    <property type="entry name" value="Chlamydia_OmcB"/>
</dbReference>
<dbReference type="Gene3D" id="2.60.120.260">
    <property type="entry name" value="Galactose-binding domain-like"/>
    <property type="match status" value="1"/>
</dbReference>
<keyword evidence="5" id="KW-1185">Reference proteome</keyword>
<dbReference type="EMBL" id="JAUSRB010000002">
    <property type="protein sequence ID" value="MDP9863718.1"/>
    <property type="molecule type" value="Genomic_DNA"/>
</dbReference>
<feature type="domain" description="DUF11" evidence="3">
    <location>
        <begin position="225"/>
        <end position="273"/>
    </location>
</feature>
<name>A0ABT9R397_9ACTN</name>
<evidence type="ECO:0000259" key="3">
    <source>
        <dbReference type="Pfam" id="PF01345"/>
    </source>
</evidence>
<keyword evidence="2" id="KW-0732">Signal</keyword>
<feature type="region of interest" description="Disordered" evidence="1">
    <location>
        <begin position="277"/>
        <end position="302"/>
    </location>
</feature>
<evidence type="ECO:0000313" key="5">
    <source>
        <dbReference type="Proteomes" id="UP001230426"/>
    </source>
</evidence>
<accession>A0ABT9R397</accession>
<evidence type="ECO:0000256" key="2">
    <source>
        <dbReference type="SAM" id="SignalP"/>
    </source>
</evidence>
<feature type="chain" id="PRO_5045330428" evidence="2">
    <location>
        <begin position="33"/>
        <end position="520"/>
    </location>
</feature>
<dbReference type="PANTHER" id="PTHR34819:SF3">
    <property type="entry name" value="CELL SURFACE PROTEIN"/>
    <property type="match status" value="1"/>
</dbReference>
<dbReference type="InterPro" id="IPR001434">
    <property type="entry name" value="OmcB-like_DUF11"/>
</dbReference>
<gene>
    <name evidence="4" type="ORF">J2S55_002984</name>
</gene>
<evidence type="ECO:0000256" key="1">
    <source>
        <dbReference type="SAM" id="MobiDB-lite"/>
    </source>
</evidence>
<dbReference type="PANTHER" id="PTHR34819">
    <property type="entry name" value="LARGE CYSTEINE-RICH PERIPLASMIC PROTEIN OMCB"/>
    <property type="match status" value="1"/>
</dbReference>
<sequence length="520" mass="53139">MMRHIRRMCYPVAALAMLTAPLTLLSVPQADAARIDPAQAALRATPDPASCPGRVALVNGGFERPVVTGGAVGFFPDASQNGVPGWLTTATDRQIELWTGPPNPTNAAPAEGRQFAELNANQVSTLYQDHPTTPGAKLYWRLSHRGRLGVDTMSLDIGAPGSPAPQKVVSDGATGWGAYAGTYTVPAGQTTTRFAFRSISSAGGNQGIGNFLDDVFFGTAPCVVVTKAAIPVGPVDVGDVITYRLTARNEGGAAAEKVRLTDAVPAGTSYVPGSLRVVDGPDAGAKTDQPGDDQGDFDPVAGKVSFSLGDGATGSAPGRLPNTADLPGGTTVEFQVKVDRAAAGKQITNQGTVGYENQLGSTPEPLTSTSGETLTKVNPAVDLSLVKSADLTRATVGQTVTYRLAVRNAGPNDATGVTVKDVLPPGLAFVSATPSAGAYDPGTGTWTVGALAKGGTVTLTIHAKAVSVGTKTNTATVGGDQKDLDPANDTDTVKICVDPVPACADCDSTRCPSCTPRNKG</sequence>
<feature type="signal peptide" evidence="2">
    <location>
        <begin position="1"/>
        <end position="32"/>
    </location>
</feature>
<dbReference type="Gene3D" id="2.60.40.1170">
    <property type="entry name" value="Mu homology domain, subdomain B"/>
    <property type="match status" value="1"/>
</dbReference>
<proteinExistence type="predicted"/>
<evidence type="ECO:0000313" key="4">
    <source>
        <dbReference type="EMBL" id="MDP9863718.1"/>
    </source>
</evidence>
<dbReference type="Gene3D" id="2.60.40.740">
    <property type="match status" value="1"/>
</dbReference>
<reference evidence="4 5" key="1">
    <citation type="submission" date="2023-07" db="EMBL/GenBank/DDBJ databases">
        <title>Sequencing the genomes of 1000 actinobacteria strains.</title>
        <authorList>
            <person name="Klenk H.-P."/>
        </authorList>
    </citation>
    <scope>NUCLEOTIDE SEQUENCE [LARGE SCALE GENOMIC DNA]</scope>
    <source>
        <strain evidence="4 5">DSM 44109</strain>
    </source>
</reference>
<dbReference type="Pfam" id="PF01345">
    <property type="entry name" value="DUF11"/>
    <property type="match status" value="2"/>
</dbReference>
<dbReference type="RefSeq" id="WP_306860844.1">
    <property type="nucleotide sequence ID" value="NZ_JAUSRB010000002.1"/>
</dbReference>
<dbReference type="InterPro" id="IPR047589">
    <property type="entry name" value="DUF11_rpt"/>
</dbReference>
<dbReference type="Proteomes" id="UP001230426">
    <property type="component" value="Unassembled WGS sequence"/>
</dbReference>
<feature type="domain" description="DUF11" evidence="3">
    <location>
        <begin position="382"/>
        <end position="495"/>
    </location>
</feature>